<feature type="transmembrane region" description="Helical" evidence="2">
    <location>
        <begin position="328"/>
        <end position="350"/>
    </location>
</feature>
<feature type="region of interest" description="Disordered" evidence="1">
    <location>
        <begin position="1"/>
        <end position="20"/>
    </location>
</feature>
<accession>A0A383VP50</accession>
<proteinExistence type="predicted"/>
<keyword evidence="2" id="KW-1133">Transmembrane helix</keyword>
<name>A0A383VP50_TETOB</name>
<evidence type="ECO:0000313" key="4">
    <source>
        <dbReference type="Proteomes" id="UP000256970"/>
    </source>
</evidence>
<protein>
    <submittedName>
        <fullName evidence="3">Uncharacterized protein</fullName>
    </submittedName>
</protein>
<evidence type="ECO:0000313" key="3">
    <source>
        <dbReference type="EMBL" id="SZX67305.1"/>
    </source>
</evidence>
<dbReference type="AlphaFoldDB" id="A0A383VP50"/>
<organism evidence="3 4">
    <name type="scientific">Tetradesmus obliquus</name>
    <name type="common">Green alga</name>
    <name type="synonym">Acutodesmus obliquus</name>
    <dbReference type="NCBI Taxonomy" id="3088"/>
    <lineage>
        <taxon>Eukaryota</taxon>
        <taxon>Viridiplantae</taxon>
        <taxon>Chlorophyta</taxon>
        <taxon>core chlorophytes</taxon>
        <taxon>Chlorophyceae</taxon>
        <taxon>CS clade</taxon>
        <taxon>Sphaeropleales</taxon>
        <taxon>Scenedesmaceae</taxon>
        <taxon>Tetradesmus</taxon>
    </lineage>
</organism>
<dbReference type="EMBL" id="FNXT01000785">
    <property type="protein sequence ID" value="SZX67305.1"/>
    <property type="molecule type" value="Genomic_DNA"/>
</dbReference>
<sequence length="356" mass="38461">MDLSSSSVSENSSGSQQLLDGGLPSLSVSLSIQPSSLEQRYWNRRCQSRLLSLDSMFELCNAVMWLAILPSLGGSERLIGKTRLLVAAAQLALMHVAPQLWLQHRSAILTACQVLHCSMLMPWQVLGESGISPAGLISSWEYSAGQNSSSSAAAAAAAYAAQQQIVPGRDAPFSTIMMLASGFWSHLLFVLFHQQPFTIQAPLLALSTLVQGFYVASSPLQQSGLEALSSALHWGFEQLLLGFFGNMSPALDVWRTVLPQDTAVLTTVLFLHTFGSFLLPVFLAYIIEWKLKVSFLLCECSTQSEQLRVLTPAAAVVRGSFILSGMLYTGWLLLMAIASWVVCSTVATVLSSPLAA</sequence>
<dbReference type="Proteomes" id="UP000256970">
    <property type="component" value="Unassembled WGS sequence"/>
</dbReference>
<keyword evidence="2" id="KW-0812">Transmembrane</keyword>
<evidence type="ECO:0000256" key="2">
    <source>
        <dbReference type="SAM" id="Phobius"/>
    </source>
</evidence>
<evidence type="ECO:0000256" key="1">
    <source>
        <dbReference type="SAM" id="MobiDB-lite"/>
    </source>
</evidence>
<keyword evidence="2" id="KW-0472">Membrane</keyword>
<feature type="compositionally biased region" description="Low complexity" evidence="1">
    <location>
        <begin position="1"/>
        <end position="15"/>
    </location>
</feature>
<gene>
    <name evidence="3" type="ORF">BQ4739_LOCUS7711</name>
</gene>
<feature type="transmembrane region" description="Helical" evidence="2">
    <location>
        <begin position="264"/>
        <end position="287"/>
    </location>
</feature>
<keyword evidence="4" id="KW-1185">Reference proteome</keyword>
<reference evidence="3 4" key="1">
    <citation type="submission" date="2016-10" db="EMBL/GenBank/DDBJ databases">
        <authorList>
            <person name="Cai Z."/>
        </authorList>
    </citation>
    <scope>NUCLEOTIDE SEQUENCE [LARGE SCALE GENOMIC DNA]</scope>
</reference>